<protein>
    <recommendedName>
        <fullName evidence="2">DUF2442 domain-containing protein</fullName>
    </recommendedName>
</protein>
<dbReference type="Gene3D" id="3.30.2020.10">
    <property type="entry name" value="NE0471-like N-terminal domain"/>
    <property type="match status" value="1"/>
</dbReference>
<accession>A0A450W8Q3</accession>
<reference evidence="1" key="1">
    <citation type="submission" date="2019-02" db="EMBL/GenBank/DDBJ databases">
        <authorList>
            <person name="Gruber-Vodicka R. H."/>
            <person name="Seah K. B. B."/>
        </authorList>
    </citation>
    <scope>NUCLEOTIDE SEQUENCE</scope>
    <source>
        <strain evidence="1">BECK_S313</strain>
    </source>
</reference>
<dbReference type="InterPro" id="IPR036782">
    <property type="entry name" value="NE0471-like_N"/>
</dbReference>
<dbReference type="Pfam" id="PF10387">
    <property type="entry name" value="DUF2442"/>
    <property type="match status" value="1"/>
</dbReference>
<evidence type="ECO:0008006" key="2">
    <source>
        <dbReference type="Google" id="ProtNLM"/>
    </source>
</evidence>
<sequence>MFLHVTQAIHVEDHKIEVSFNDGKKGIADLSGILKGPVFEPLKDVSQFSRFRVDEELETITWPNGADLAPESIYFHAFKNDDDPELQARFKKWGYIP</sequence>
<dbReference type="EMBL" id="CAADFK010000047">
    <property type="protein sequence ID" value="VFK13423.1"/>
    <property type="molecule type" value="Genomic_DNA"/>
</dbReference>
<dbReference type="AlphaFoldDB" id="A0A450W8Q3"/>
<dbReference type="SUPFAM" id="SSF143880">
    <property type="entry name" value="NE0471 N-terminal domain-like"/>
    <property type="match status" value="1"/>
</dbReference>
<name>A0A450W8Q3_9GAMM</name>
<organism evidence="1">
    <name type="scientific">Candidatus Kentrum sp. LPFa</name>
    <dbReference type="NCBI Taxonomy" id="2126335"/>
    <lineage>
        <taxon>Bacteria</taxon>
        <taxon>Pseudomonadati</taxon>
        <taxon>Pseudomonadota</taxon>
        <taxon>Gammaproteobacteria</taxon>
        <taxon>Candidatus Kentrum</taxon>
    </lineage>
</organism>
<gene>
    <name evidence="1" type="ORF">BECKLPF1236B_GA0070989_104715</name>
</gene>
<dbReference type="InterPro" id="IPR018841">
    <property type="entry name" value="DUF2442"/>
</dbReference>
<evidence type="ECO:0000313" key="1">
    <source>
        <dbReference type="EMBL" id="VFK13423.1"/>
    </source>
</evidence>
<proteinExistence type="predicted"/>